<dbReference type="InterPro" id="IPR000209">
    <property type="entry name" value="Peptidase_S8/S53_dom"/>
</dbReference>
<dbReference type="SUPFAM" id="SSF52743">
    <property type="entry name" value="Subtilisin-like"/>
    <property type="match status" value="1"/>
</dbReference>
<dbReference type="PATRIC" id="fig|1305737.6.peg.424"/>
<dbReference type="Pfam" id="PF00082">
    <property type="entry name" value="Peptidase_S8"/>
    <property type="match status" value="1"/>
</dbReference>
<organism evidence="4 5">
    <name type="scientific">Algoriphagus marincola HL-49</name>
    <dbReference type="NCBI Taxonomy" id="1305737"/>
    <lineage>
        <taxon>Bacteria</taxon>
        <taxon>Pseudomonadati</taxon>
        <taxon>Bacteroidota</taxon>
        <taxon>Cytophagia</taxon>
        <taxon>Cytophagales</taxon>
        <taxon>Cyclobacteriaceae</taxon>
        <taxon>Algoriphagus</taxon>
    </lineage>
</organism>
<gene>
    <name evidence="4" type="ORF">HLUCCX10_16980</name>
</gene>
<evidence type="ECO:0000313" key="5">
    <source>
        <dbReference type="Proteomes" id="UP000050421"/>
    </source>
</evidence>
<evidence type="ECO:0000256" key="2">
    <source>
        <dbReference type="PROSITE-ProRule" id="PRU01240"/>
    </source>
</evidence>
<keyword evidence="4" id="KW-0645">Protease</keyword>
<dbReference type="EMBL" id="LJXT01000158">
    <property type="protein sequence ID" value="KPQ08711.1"/>
    <property type="molecule type" value="Genomic_DNA"/>
</dbReference>
<sequence>IEKFAVPGDVVMMSLGESGVVNCQNSEPFLRDIILDLGEKGIFVVMSAGNEGQSAGSNLPGCISGKNVFTVGSVDFSETGFLSCSGFSNAGAPPIDWLAPGANLVSTFPGNAYNVMSGTSMACALVAGLIHSNGGPPRAIQQINCGGATYSVAGR</sequence>
<evidence type="ECO:0000259" key="3">
    <source>
        <dbReference type="Pfam" id="PF00082"/>
    </source>
</evidence>
<evidence type="ECO:0000256" key="1">
    <source>
        <dbReference type="ARBA" id="ARBA00011073"/>
    </source>
</evidence>
<evidence type="ECO:0000313" key="4">
    <source>
        <dbReference type="EMBL" id="KPQ08711.1"/>
    </source>
</evidence>
<proteinExistence type="inferred from homology"/>
<accession>A0A0P7Y3P9</accession>
<dbReference type="GO" id="GO:0005615">
    <property type="term" value="C:extracellular space"/>
    <property type="evidence" value="ECO:0007669"/>
    <property type="project" value="TreeGrafter"/>
</dbReference>
<dbReference type="PANTHER" id="PTHR43806">
    <property type="entry name" value="PEPTIDASE S8"/>
    <property type="match status" value="1"/>
</dbReference>
<dbReference type="STRING" id="1305737.GCA_000526355_00400"/>
<comment type="caution">
    <text evidence="4">The sequence shown here is derived from an EMBL/GenBank/DDBJ whole genome shotgun (WGS) entry which is preliminary data.</text>
</comment>
<name>A0A0P7Y3P9_9BACT</name>
<dbReference type="GO" id="GO:0004252">
    <property type="term" value="F:serine-type endopeptidase activity"/>
    <property type="evidence" value="ECO:0007669"/>
    <property type="project" value="InterPro"/>
</dbReference>
<dbReference type="InterPro" id="IPR036852">
    <property type="entry name" value="Peptidase_S8/S53_dom_sf"/>
</dbReference>
<dbReference type="PROSITE" id="PS51892">
    <property type="entry name" value="SUBTILASE"/>
    <property type="match status" value="1"/>
</dbReference>
<dbReference type="Proteomes" id="UP000050421">
    <property type="component" value="Unassembled WGS sequence"/>
</dbReference>
<protein>
    <submittedName>
        <fullName evidence="4">Subtilase family serine protease</fullName>
    </submittedName>
</protein>
<feature type="domain" description="Peptidase S8/S53" evidence="3">
    <location>
        <begin position="9"/>
        <end position="129"/>
    </location>
</feature>
<reference evidence="4 5" key="1">
    <citation type="submission" date="2015-09" db="EMBL/GenBank/DDBJ databases">
        <title>Identification and resolution of microdiversity through metagenomic sequencing of parallel consortia.</title>
        <authorList>
            <person name="Nelson W.C."/>
            <person name="Romine M.F."/>
            <person name="Lindemann S.R."/>
        </authorList>
    </citation>
    <scope>NUCLEOTIDE SEQUENCE [LARGE SCALE GENOMIC DNA]</scope>
    <source>
        <strain evidence="4">HL-49</strain>
    </source>
</reference>
<dbReference type="PANTHER" id="PTHR43806:SF66">
    <property type="entry name" value="SERIN ENDOPEPTIDASE"/>
    <property type="match status" value="1"/>
</dbReference>
<keyword evidence="4" id="KW-0378">Hydrolase</keyword>
<feature type="non-terminal residue" evidence="4">
    <location>
        <position position="1"/>
    </location>
</feature>
<dbReference type="AlphaFoldDB" id="A0A0P7Y3P9"/>
<dbReference type="eggNOG" id="COG1404">
    <property type="taxonomic scope" value="Bacteria"/>
</dbReference>
<dbReference type="Gene3D" id="3.40.50.200">
    <property type="entry name" value="Peptidase S8/S53 domain"/>
    <property type="match status" value="1"/>
</dbReference>
<dbReference type="GO" id="GO:0006508">
    <property type="term" value="P:proteolysis"/>
    <property type="evidence" value="ECO:0007669"/>
    <property type="project" value="UniProtKB-KW"/>
</dbReference>
<comment type="caution">
    <text evidence="2">Lacks conserved residue(s) required for the propagation of feature annotation.</text>
</comment>
<comment type="similarity">
    <text evidence="1 2">Belongs to the peptidase S8 family.</text>
</comment>
<dbReference type="InterPro" id="IPR050131">
    <property type="entry name" value="Peptidase_S8_subtilisin-like"/>
</dbReference>